<dbReference type="EMBL" id="OCSU01000001">
    <property type="protein sequence ID" value="SOE55402.1"/>
    <property type="molecule type" value="Genomic_DNA"/>
</dbReference>
<gene>
    <name evidence="1" type="ORF">SAMN05446927_1011</name>
</gene>
<sequence>MTLSQSVCEVLRAHVVLESECIDRMYLNVYVPQLQRVGGVVWYLRGHLGQRFASTATVAPKTVAFVASIEKFVAEQGVDLVSFGKHQRKDDITLQYLQQFDADEGILYVGRAQEKARVVRTERRRCARTGMSYPWVVDGSAMVNHYYFYCVDDDFGPFFLKFCSYFPYNAKLCINGNEYAKCQLRKRGIAFEALDNGILSCEDPKALQRICDGLDERKIDRLLRKWLARLPHPFDRRDRAAGFRYALSILQAEFALTQVLDRPVTGRIFFEQVIRENLDIGRPGQVQLIFDRRVNRRTPGRFRTRVITEGVTPSLHVDYKRSRIKQYHKEGQALRTETTINDTRDFGVGRLLRNLPELRRIGFAANRRMLEIEQISHDCALGEDAFQDLQRPRHVDGQRAPALRFADPKVQSLLQALVMFVFIARGFTNQDLRQAYAVLLGLRPGEIGPGRMSYELRRLRLHGLIERVPKTHRYRLTNLGLHTALFYTRVYSRILRPGLALVSPQAPAESPASLQRSFRTAEQAVNTWCDQVKIAA</sequence>
<reference evidence="1 2" key="1">
    <citation type="submission" date="2017-09" db="EMBL/GenBank/DDBJ databases">
        <authorList>
            <person name="Varghese N."/>
            <person name="Submissions S."/>
        </authorList>
    </citation>
    <scope>NUCLEOTIDE SEQUENCE [LARGE SCALE GENOMIC DNA]</scope>
    <source>
        <strain evidence="1 2">OK806</strain>
    </source>
</reference>
<name>A0A7Z7I2F4_9BURK</name>
<accession>A0A7Z7I2F4</accession>
<protein>
    <submittedName>
        <fullName evidence="1">Uncharacterized protein</fullName>
    </submittedName>
</protein>
<organism evidence="1 2">
    <name type="scientific">Caballeronia arationis</name>
    <dbReference type="NCBI Taxonomy" id="1777142"/>
    <lineage>
        <taxon>Bacteria</taxon>
        <taxon>Pseudomonadati</taxon>
        <taxon>Pseudomonadota</taxon>
        <taxon>Betaproteobacteria</taxon>
        <taxon>Burkholderiales</taxon>
        <taxon>Burkholderiaceae</taxon>
        <taxon>Caballeronia</taxon>
    </lineage>
</organism>
<comment type="caution">
    <text evidence="1">The sequence shown here is derived from an EMBL/GenBank/DDBJ whole genome shotgun (WGS) entry which is preliminary data.</text>
</comment>
<keyword evidence="2" id="KW-1185">Reference proteome</keyword>
<evidence type="ECO:0000313" key="2">
    <source>
        <dbReference type="Proteomes" id="UP000219522"/>
    </source>
</evidence>
<proteinExistence type="predicted"/>
<dbReference type="AlphaFoldDB" id="A0A7Z7I2F4"/>
<dbReference type="Proteomes" id="UP000219522">
    <property type="component" value="Unassembled WGS sequence"/>
</dbReference>
<dbReference type="RefSeq" id="WP_097189759.1">
    <property type="nucleotide sequence ID" value="NZ_OCSU01000001.1"/>
</dbReference>
<evidence type="ECO:0000313" key="1">
    <source>
        <dbReference type="EMBL" id="SOE55402.1"/>
    </source>
</evidence>